<name>A0A6J8BJ16_MYTCO</name>
<dbReference type="OrthoDB" id="10266717at2759"/>
<dbReference type="Gene3D" id="3.40.220.10">
    <property type="entry name" value="Leucine Aminopeptidase, subunit E, domain 1"/>
    <property type="match status" value="1"/>
</dbReference>
<keyword evidence="2" id="KW-1185">Reference proteome</keyword>
<sequence length="177" mass="20356">MGVKFVFGDLLKLRDVDAIIHQVNCLCVKAHGLPKQIVDSFPWADIYSNRRAEGNRNLAIVEDRGIPGTIQVFKSQETLRPDIVCFLSQWDFGTPDQAYRHISPYKDTRENRIVWFRQCLEQLKSLNIKSIGIPYQISCGLGGGDWTAYFNIIRTFAESSNIECHIVRPHFHNGYRN</sequence>
<evidence type="ECO:0000313" key="1">
    <source>
        <dbReference type="EMBL" id="CAC5383160.1"/>
    </source>
</evidence>
<accession>A0A6J8BJ16</accession>
<dbReference type="PANTHER" id="PTHR12521:SF0">
    <property type="entry name" value="ADP-RIBOSE GLYCOHYDROLASE OARD1"/>
    <property type="match status" value="1"/>
</dbReference>
<protein>
    <recommendedName>
        <fullName evidence="3">Macro domain-containing protein</fullName>
    </recommendedName>
</protein>
<dbReference type="InterPro" id="IPR050892">
    <property type="entry name" value="ADP-ribose_metab_enzymes"/>
</dbReference>
<dbReference type="InterPro" id="IPR043472">
    <property type="entry name" value="Macro_dom-like"/>
</dbReference>
<dbReference type="AlphaFoldDB" id="A0A6J8BJ16"/>
<organism evidence="1 2">
    <name type="scientific">Mytilus coruscus</name>
    <name type="common">Sea mussel</name>
    <dbReference type="NCBI Taxonomy" id="42192"/>
    <lineage>
        <taxon>Eukaryota</taxon>
        <taxon>Metazoa</taxon>
        <taxon>Spiralia</taxon>
        <taxon>Lophotrochozoa</taxon>
        <taxon>Mollusca</taxon>
        <taxon>Bivalvia</taxon>
        <taxon>Autobranchia</taxon>
        <taxon>Pteriomorphia</taxon>
        <taxon>Mytilida</taxon>
        <taxon>Mytiloidea</taxon>
        <taxon>Mytilidae</taxon>
        <taxon>Mytilinae</taxon>
        <taxon>Mytilus</taxon>
    </lineage>
</organism>
<dbReference type="Proteomes" id="UP000507470">
    <property type="component" value="Unassembled WGS sequence"/>
</dbReference>
<reference evidence="1 2" key="1">
    <citation type="submission" date="2020-06" db="EMBL/GenBank/DDBJ databases">
        <authorList>
            <person name="Li R."/>
            <person name="Bekaert M."/>
        </authorList>
    </citation>
    <scope>NUCLEOTIDE SEQUENCE [LARGE SCALE GENOMIC DNA]</scope>
    <source>
        <strain evidence="2">wild</strain>
    </source>
</reference>
<proteinExistence type="predicted"/>
<evidence type="ECO:0008006" key="3">
    <source>
        <dbReference type="Google" id="ProtNLM"/>
    </source>
</evidence>
<dbReference type="EMBL" id="CACVKT020003353">
    <property type="protein sequence ID" value="CAC5383160.1"/>
    <property type="molecule type" value="Genomic_DNA"/>
</dbReference>
<dbReference type="PANTHER" id="PTHR12521">
    <property type="entry name" value="PROTEIN C6ORF130"/>
    <property type="match status" value="1"/>
</dbReference>
<dbReference type="GO" id="GO:0140291">
    <property type="term" value="P:peptidyl-glutamate ADP-deribosylation"/>
    <property type="evidence" value="ECO:0007669"/>
    <property type="project" value="TreeGrafter"/>
</dbReference>
<dbReference type="SUPFAM" id="SSF52949">
    <property type="entry name" value="Macro domain-like"/>
    <property type="match status" value="1"/>
</dbReference>
<gene>
    <name evidence="1" type="ORF">MCOR_18932</name>
</gene>
<evidence type="ECO:0000313" key="2">
    <source>
        <dbReference type="Proteomes" id="UP000507470"/>
    </source>
</evidence>